<feature type="coiled-coil region" evidence="1">
    <location>
        <begin position="586"/>
        <end position="634"/>
    </location>
</feature>
<feature type="coiled-coil region" evidence="1">
    <location>
        <begin position="227"/>
        <end position="261"/>
    </location>
</feature>
<dbReference type="GeneTree" id="ENSGT00390000012215"/>
<dbReference type="RefSeq" id="XP_070131712.1">
    <property type="nucleotide sequence ID" value="XM_070275611.1"/>
</dbReference>
<keyword evidence="1" id="KW-0175">Coiled coil</keyword>
<dbReference type="Bgee" id="ENSECAG00000013453">
    <property type="expression patterns" value="Expressed in testis and 2 other cell types or tissues"/>
</dbReference>
<dbReference type="RefSeq" id="XP_023503388.1">
    <property type="nucleotide sequence ID" value="XM_023647620.2"/>
</dbReference>
<proteinExistence type="predicted"/>
<feature type="coiled-coil region" evidence="1">
    <location>
        <begin position="304"/>
        <end position="349"/>
    </location>
</feature>
<dbReference type="InParanoid" id="A0A3Q2LFZ9"/>
<feature type="compositionally biased region" description="Polar residues" evidence="2">
    <location>
        <begin position="1"/>
        <end position="13"/>
    </location>
</feature>
<accession>A0A3Q2LFZ9</accession>
<feature type="compositionally biased region" description="Basic and acidic residues" evidence="2">
    <location>
        <begin position="14"/>
        <end position="37"/>
    </location>
</feature>
<dbReference type="RefSeq" id="XP_070131714.1">
    <property type="nucleotide sequence ID" value="XM_070275613.1"/>
</dbReference>
<dbReference type="PaxDb" id="9796-ENSECAP00000039719"/>
<evidence type="ECO:0000313" key="5">
    <source>
        <dbReference type="VGNC" id="VGNC:16145"/>
    </source>
</evidence>
<keyword evidence="4" id="KW-1185">Reference proteome</keyword>
<dbReference type="ExpressionAtlas" id="A0A3Q2LFZ9">
    <property type="expression patterns" value="baseline"/>
</dbReference>
<reference evidence="3" key="2">
    <citation type="submission" date="2025-08" db="UniProtKB">
        <authorList>
            <consortium name="Ensembl"/>
        </authorList>
    </citation>
    <scope>IDENTIFICATION</scope>
    <source>
        <strain evidence="3">Thoroughbred</strain>
    </source>
</reference>
<dbReference type="GeneID" id="100066572"/>
<dbReference type="FunCoup" id="A0A3Q2LFZ9">
    <property type="interactions" value="64"/>
</dbReference>
<dbReference type="PANTHER" id="PTHR35088">
    <property type="entry name" value="COILED-COIL DOMAIN-CONTAINING PROTEIN 178"/>
    <property type="match status" value="1"/>
</dbReference>
<dbReference type="STRING" id="9796.ENSECAP00000039719"/>
<dbReference type="AlphaFoldDB" id="A0A3Q2LFZ9"/>
<evidence type="ECO:0000313" key="3">
    <source>
        <dbReference type="Ensembl" id="ENSECAP00000039719.3"/>
    </source>
</evidence>
<dbReference type="PANTHER" id="PTHR35088:SF1">
    <property type="entry name" value="COILED-COIL DOMAIN-CONTAINING PROTEIN 178"/>
    <property type="match status" value="1"/>
</dbReference>
<feature type="region of interest" description="Disordered" evidence="2">
    <location>
        <begin position="1"/>
        <end position="44"/>
    </location>
</feature>
<dbReference type="RefSeq" id="XP_023503389.1">
    <property type="nucleotide sequence ID" value="XM_023647621.2"/>
</dbReference>
<reference evidence="3" key="3">
    <citation type="submission" date="2025-09" db="UniProtKB">
        <authorList>
            <consortium name="Ensembl"/>
        </authorList>
    </citation>
    <scope>IDENTIFICATION</scope>
    <source>
        <strain evidence="3">Thoroughbred</strain>
    </source>
</reference>
<dbReference type="GO" id="GO:0036064">
    <property type="term" value="C:ciliary basal body"/>
    <property type="evidence" value="ECO:0007669"/>
    <property type="project" value="Ensembl"/>
</dbReference>
<dbReference type="Ensembl" id="ENSECAT00000043918.3">
    <property type="protein sequence ID" value="ENSECAP00000039719.3"/>
    <property type="gene ID" value="ENSECAG00000013453.4"/>
</dbReference>
<reference evidence="3 4" key="1">
    <citation type="journal article" date="2009" name="Science">
        <title>Genome sequence, comparative analysis, and population genetics of the domestic horse.</title>
        <authorList>
            <consortium name="Broad Institute Genome Sequencing Platform"/>
            <consortium name="Broad Institute Whole Genome Assembly Team"/>
            <person name="Wade C.M."/>
            <person name="Giulotto E."/>
            <person name="Sigurdsson S."/>
            <person name="Zoli M."/>
            <person name="Gnerre S."/>
            <person name="Imsland F."/>
            <person name="Lear T.L."/>
            <person name="Adelson D.L."/>
            <person name="Bailey E."/>
            <person name="Bellone R.R."/>
            <person name="Bloecker H."/>
            <person name="Distl O."/>
            <person name="Edgar R.C."/>
            <person name="Garber M."/>
            <person name="Leeb T."/>
            <person name="Mauceli E."/>
            <person name="MacLeod J.N."/>
            <person name="Penedo M.C.T."/>
            <person name="Raison J.M."/>
            <person name="Sharpe T."/>
            <person name="Vogel J."/>
            <person name="Andersson L."/>
            <person name="Antczak D.F."/>
            <person name="Biagi T."/>
            <person name="Binns M.M."/>
            <person name="Chowdhary B.P."/>
            <person name="Coleman S.J."/>
            <person name="Della Valle G."/>
            <person name="Fryc S."/>
            <person name="Guerin G."/>
            <person name="Hasegawa T."/>
            <person name="Hill E.W."/>
            <person name="Jurka J."/>
            <person name="Kiialainen A."/>
            <person name="Lindgren G."/>
            <person name="Liu J."/>
            <person name="Magnani E."/>
            <person name="Mickelson J.R."/>
            <person name="Murray J."/>
            <person name="Nergadze S.G."/>
            <person name="Onofrio R."/>
            <person name="Pedroni S."/>
            <person name="Piras M.F."/>
            <person name="Raudsepp T."/>
            <person name="Rocchi M."/>
            <person name="Roeed K.H."/>
            <person name="Ryder O.A."/>
            <person name="Searle S."/>
            <person name="Skow L."/>
            <person name="Swinburne J.E."/>
            <person name="Syvaenen A.C."/>
            <person name="Tozaki T."/>
            <person name="Valberg S.J."/>
            <person name="Vaudin M."/>
            <person name="White J.R."/>
            <person name="Zody M.C."/>
            <person name="Lander E.S."/>
            <person name="Lindblad-Toh K."/>
        </authorList>
    </citation>
    <scope>NUCLEOTIDE SEQUENCE [LARGE SCALE GENOMIC DNA]</scope>
    <source>
        <strain evidence="3 4">Thoroughbred</strain>
    </source>
</reference>
<gene>
    <name evidence="3 5" type="primary">CCDC178</name>
</gene>
<dbReference type="Proteomes" id="UP000002281">
    <property type="component" value="Chromosome 8"/>
</dbReference>
<sequence>MPETISSSPTGGDQTKKDGTCPGEKAVKEKPWERQNGEDNATSQALVLFGPPKETVEIFHESKMTNTAGVNKGIYFSYPCRRHSCALVNIPAPCVNKMISHIEDVESKIQEHLKQIETSFEEWSSAASTKDLRQDWGIVTPAKEVKPEEERDEKCPELKQEMETLLSEAIHLIKSLETDRAEAEEALKRHRSRRKKINMKIDSWSIWKLQEIPLAVQKEHEAYLRDIIELRWHLEDKSQQLKQVEEQKGKWEEANAKLQADVDYMTEHAPLLDSKWIQELEALNEYKRKNIEVMGLYKQVHEELEETIESRKTAKLNAIQLREEMEKDIANTKISIEAYKKEINKLSHLGVHYSTSIHEIWSNIEENEEAVTEVLKETKTSTNELSSLSKKLDELKRVCDQLIWKKKNYENEYLEALNSFYTTQKTWDIELSNIAQDFSDISIVYAQLMEENKKLVIDIENISKGISESIRKKAQFESEIQSLIKLKSKNETFLKELYKDAYNIGTVFHLTKFKTEELEEKIAEVRRKFKGREDFLKKLTRGEVANGMMIQKKLYSIQEDQINEKQQLLKKKAVYALTLAELDKPMRQLEEDAEKLRIIHKEHFEALNDIIQRKEQIKAKVKRTKKNLRRKGKKTHDALVETEERISMIFREIETTKGKTSVYQAKISQLNKELKEKEKEKENFDQILDSLRDQLIAIRYKKEHAQAVFDHLASEKKDCEERLYEEEQRFRTLVTMRQKTLADIKRMQADSLEENLRLAQEYQKLQTTFLTEKDNYFNLYDRQLSLDAPIRDQNQLCQLQRRIHKVWQEHFKLVVLYSQRRLAKFQTDSQESIQEILAVQEESSNLMQHILDFFQSLTDSSRENDG</sequence>
<dbReference type="CTD" id="374864"/>
<dbReference type="RefSeq" id="XP_070131713.1">
    <property type="nucleotide sequence ID" value="XM_070275612.1"/>
</dbReference>
<organism evidence="3 4">
    <name type="scientific">Equus caballus</name>
    <name type="common">Horse</name>
    <dbReference type="NCBI Taxonomy" id="9796"/>
    <lineage>
        <taxon>Eukaryota</taxon>
        <taxon>Metazoa</taxon>
        <taxon>Chordata</taxon>
        <taxon>Craniata</taxon>
        <taxon>Vertebrata</taxon>
        <taxon>Euteleostomi</taxon>
        <taxon>Mammalia</taxon>
        <taxon>Eutheria</taxon>
        <taxon>Laurasiatheria</taxon>
        <taxon>Perissodactyla</taxon>
        <taxon>Equidae</taxon>
        <taxon>Equus</taxon>
    </lineage>
</organism>
<evidence type="ECO:0000313" key="4">
    <source>
        <dbReference type="Proteomes" id="UP000002281"/>
    </source>
</evidence>
<feature type="coiled-coil region" evidence="1">
    <location>
        <begin position="385"/>
        <end position="412"/>
    </location>
</feature>
<protein>
    <submittedName>
        <fullName evidence="3">Coiled-coil domain containing 178</fullName>
    </submittedName>
</protein>
<dbReference type="GO" id="GO:1905198">
    <property type="term" value="P:manchette assembly"/>
    <property type="evidence" value="ECO:0007669"/>
    <property type="project" value="Ensembl"/>
</dbReference>
<name>A0A3Q2LFZ9_HORSE</name>
<evidence type="ECO:0000256" key="2">
    <source>
        <dbReference type="SAM" id="MobiDB-lite"/>
    </source>
</evidence>
<dbReference type="GO" id="GO:0005813">
    <property type="term" value="C:centrosome"/>
    <property type="evidence" value="ECO:0007669"/>
    <property type="project" value="Ensembl"/>
</dbReference>
<feature type="coiled-coil region" evidence="1">
    <location>
        <begin position="159"/>
        <end position="200"/>
    </location>
</feature>
<dbReference type="OrthoDB" id="10010556at2759"/>
<dbReference type="RefSeq" id="XP_023503387.1">
    <property type="nucleotide sequence ID" value="XM_023647619.2"/>
</dbReference>
<feature type="coiled-coil region" evidence="1">
    <location>
        <begin position="660"/>
        <end position="694"/>
    </location>
</feature>
<dbReference type="VGNC" id="VGNC:16145">
    <property type="gene designation" value="CCDC178"/>
</dbReference>
<dbReference type="KEGG" id="ecb:100066572"/>
<dbReference type="InterPro" id="IPR038826">
    <property type="entry name" value="CCDC178"/>
</dbReference>
<evidence type="ECO:0000256" key="1">
    <source>
        <dbReference type="SAM" id="Coils"/>
    </source>
</evidence>